<dbReference type="SUPFAM" id="SSF117100">
    <property type="entry name" value="Beta-galactosidase LacA, domain 3"/>
    <property type="match status" value="1"/>
</dbReference>
<evidence type="ECO:0000256" key="5">
    <source>
        <dbReference type="ARBA" id="ARBA00022801"/>
    </source>
</evidence>
<dbReference type="Gene3D" id="2.60.120.1060">
    <property type="entry name" value="NPCBM/NEW2 domain"/>
    <property type="match status" value="1"/>
</dbReference>
<dbReference type="Pfam" id="PF13363">
    <property type="entry name" value="BetaGal_dom3"/>
    <property type="match status" value="1"/>
</dbReference>
<reference evidence="12 13" key="1">
    <citation type="submission" date="2020-04" db="EMBL/GenBank/DDBJ databases">
        <title>Knoellia sp. isolate from air conditioner.</title>
        <authorList>
            <person name="Chea S."/>
            <person name="Kim D.-U."/>
        </authorList>
    </citation>
    <scope>NUCLEOTIDE SEQUENCE [LARGE SCALE GENOMIC DNA]</scope>
    <source>
        <strain evidence="12 13">DB2414S</strain>
    </source>
</reference>
<sequence>MPGGVQGHRFRSTSGGAGSDVERRSRIRGKAARLGALLTVALAIGTGASAASAAPAFAQAPAKVSPARAATVTSSVAKVTYDGSSFMIDGKRTYLWSGEYHYFRQPSPDLWLDTFQKMKAAGFNSVSLYFDWGYHSPKQGVYDFTGVRDLDKLLDYAEQAGLYVIARPPAYINAEVDGGGLPGWMSVTKGKNRSADPDYLRYQDEWMTQVDKIIARHQITNGTGSVIAYQAENEYYNGSAEGRTYMAHLRDKAKVDGITVPIIGNHNGIFNSGDGALDVDGVDSYPQGFNCSNPTAWRPVPNISSGWPSTKPLSTIEFQGGAFDPWGGPGFDKCAQLINDQFANVFYKQNIAVGATTQNIYMLFGGTNWGWLGRPEGYTSYDYGAAIRETRQLDPKYYENKLIGYLVQAAKDLRDTKPMLAETGNQAIVDTARVNPETGAQFHTLRHRDSTATSTDSTTLSLDLAAKPVDQVTYTWDDADPALSYTGAWEHVADQSYTQDNYRKTESFSRVAGDRVKVTFTGTAVRWIGTLASNHGTADVLIDGAKVATVDTAGSPSGQKVLFSTAGLSAGEHTLEIVVTGTRGEGSSDTYVPVDAIDVPSAADATQLYPRVPQQAGTDITLLGRDSDILLANYVLQSQRLQYSTSELLTDAKIGDHDLAVLYGEKGTDGETVLRFASRPTVTVDAGGVTSTWDATRGDLRLNYTHGGIARVTITGGGSARPLQLLLTDKATAKTFWRLEAGDSPVIVRGTALLRTAELVDGTAVLSGDNDDTAGIEVWADATSVTWNGKAVKVQRTPTGSLTGAIPVRRAVTLPELSGWRRSAESPEAAYDFDDSRWVTATKTTTQSVSGAGELPVLYADDYGFHTGNTWYRGRFQSTGKETGIHLESISGGATGDVHSGKSPQAFSVWLNGTFLGSYRTGSADITFPKALVRGSGDNVVSVLTVNMGHNNDYNSSNENKTARGLTSAYLLGSPLTRTTWRLQGVRGGEDLFDTVRGPLANGGLYGERAGWSLPGFPDQDWSPVTLPAADPRPGVTWYRTTAALDLPKDQDTSVGVTITDDPSRRYRAQIFVNGWQVGNYLNDVGPQRSFPVPVGILNPNGANTIAIAVWNLDGSTGGLGKVALTSYGSHTSSLRVGMNDSPRYSAAKYAMPAAPGVAVSMTAPSTTREGATFTVRATASIPADRPSARDISARLTAPAGWTVGRVEPASVAQLSPGSSATFTWRVTAPAKIADPAALTAAITAIQAGRSVTVEDTRIVGGVPPAPGPGEVAVSDLPFMSATNGWGPVERDQSNGEAAAGDGSTISIRGTTFAKGLGTNAVSVVKVYLGGACTRFTASVGIDDEIDGGSVTFTVGADGHDAVTTPVLTRRDAVRTLDVDVTGAQVLTLTVGDGGDGNGADHGSWGAPTLTCT</sequence>
<evidence type="ECO:0000256" key="4">
    <source>
        <dbReference type="ARBA" id="ARBA00022729"/>
    </source>
</evidence>
<dbReference type="Pfam" id="PF13364">
    <property type="entry name" value="BetaGal_ABD2"/>
    <property type="match status" value="2"/>
</dbReference>
<dbReference type="InterPro" id="IPR037110">
    <property type="entry name" value="Betagal_dom2_sf"/>
</dbReference>
<protein>
    <recommendedName>
        <fullName evidence="3">beta-galactosidase</fullName>
        <ecNumber evidence="3">3.2.1.23</ecNumber>
    </recommendedName>
</protein>
<dbReference type="EMBL" id="JABEPQ010000006">
    <property type="protein sequence ID" value="NNM48092.1"/>
    <property type="molecule type" value="Genomic_DNA"/>
</dbReference>
<keyword evidence="4" id="KW-0732">Signal</keyword>
<dbReference type="GO" id="GO:0005975">
    <property type="term" value="P:carbohydrate metabolic process"/>
    <property type="evidence" value="ECO:0007669"/>
    <property type="project" value="InterPro"/>
</dbReference>
<gene>
    <name evidence="12" type="ORF">HJG52_19070</name>
</gene>
<evidence type="ECO:0000256" key="7">
    <source>
        <dbReference type="ARBA" id="ARBA00023295"/>
    </source>
</evidence>
<dbReference type="GO" id="GO:0004565">
    <property type="term" value="F:beta-galactosidase activity"/>
    <property type="evidence" value="ECO:0007669"/>
    <property type="project" value="UniProtKB-EC"/>
</dbReference>
<accession>A0A849HL89</accession>
<evidence type="ECO:0000256" key="6">
    <source>
        <dbReference type="ARBA" id="ARBA00023180"/>
    </source>
</evidence>
<dbReference type="InterPro" id="IPR018905">
    <property type="entry name" value="A-galactase_NEW3"/>
</dbReference>
<dbReference type="Gene3D" id="2.60.120.260">
    <property type="entry name" value="Galactose-binding domain-like"/>
    <property type="match status" value="3"/>
</dbReference>
<comment type="caution">
    <text evidence="12">The sequence shown here is derived from an EMBL/GenBank/DDBJ whole genome shotgun (WGS) entry which is preliminary data.</text>
</comment>
<dbReference type="SUPFAM" id="SSF51445">
    <property type="entry name" value="(Trans)glycosidases"/>
    <property type="match status" value="1"/>
</dbReference>
<dbReference type="SMART" id="SM00776">
    <property type="entry name" value="NPCBM"/>
    <property type="match status" value="1"/>
</dbReference>
<dbReference type="Pfam" id="PF10435">
    <property type="entry name" value="BetaGal_dom2"/>
    <property type="match status" value="1"/>
</dbReference>
<dbReference type="InterPro" id="IPR018954">
    <property type="entry name" value="Betagal_dom2"/>
</dbReference>
<evidence type="ECO:0000256" key="1">
    <source>
        <dbReference type="ARBA" id="ARBA00001412"/>
    </source>
</evidence>
<dbReference type="InterPro" id="IPR001944">
    <property type="entry name" value="Glycoside_Hdrlase_35"/>
</dbReference>
<evidence type="ECO:0000256" key="9">
    <source>
        <dbReference type="SAM" id="MobiDB-lite"/>
    </source>
</evidence>
<name>A0A849HL89_9MICO</name>
<dbReference type="InterPro" id="IPR017853">
    <property type="entry name" value="GH"/>
</dbReference>
<evidence type="ECO:0000256" key="3">
    <source>
        <dbReference type="ARBA" id="ARBA00012756"/>
    </source>
</evidence>
<dbReference type="InterPro" id="IPR036833">
    <property type="entry name" value="BetaGal_dom3_sf"/>
</dbReference>
<evidence type="ECO:0000259" key="11">
    <source>
        <dbReference type="SMART" id="SM01029"/>
    </source>
</evidence>
<dbReference type="InterPro" id="IPR008979">
    <property type="entry name" value="Galactose-bd-like_sf"/>
</dbReference>
<dbReference type="Gene3D" id="3.20.20.80">
    <property type="entry name" value="Glycosidases"/>
    <property type="match status" value="1"/>
</dbReference>
<dbReference type="Proteomes" id="UP000588586">
    <property type="component" value="Unassembled WGS sequence"/>
</dbReference>
<dbReference type="SMART" id="SM01029">
    <property type="entry name" value="BetaGal_dom2"/>
    <property type="match status" value="1"/>
</dbReference>
<dbReference type="Pfam" id="PF01301">
    <property type="entry name" value="Glyco_hydro_35"/>
    <property type="match status" value="1"/>
</dbReference>
<evidence type="ECO:0000256" key="8">
    <source>
        <dbReference type="RuleBase" id="RU003679"/>
    </source>
</evidence>
<dbReference type="PANTHER" id="PTHR23421">
    <property type="entry name" value="BETA-GALACTOSIDASE RELATED"/>
    <property type="match status" value="1"/>
</dbReference>
<proteinExistence type="inferred from homology"/>
<dbReference type="EC" id="3.2.1.23" evidence="3"/>
<dbReference type="SUPFAM" id="SSF49785">
    <property type="entry name" value="Galactose-binding domain-like"/>
    <property type="match status" value="3"/>
</dbReference>
<dbReference type="Pfam" id="PF10633">
    <property type="entry name" value="NPCBM_assoc"/>
    <property type="match status" value="1"/>
</dbReference>
<organism evidence="12 13">
    <name type="scientific">Knoellia koreensis</name>
    <dbReference type="NCBI Taxonomy" id="2730921"/>
    <lineage>
        <taxon>Bacteria</taxon>
        <taxon>Bacillati</taxon>
        <taxon>Actinomycetota</taxon>
        <taxon>Actinomycetes</taxon>
        <taxon>Micrococcales</taxon>
        <taxon>Intrasporangiaceae</taxon>
        <taxon>Knoellia</taxon>
    </lineage>
</organism>
<evidence type="ECO:0000259" key="10">
    <source>
        <dbReference type="SMART" id="SM00776"/>
    </source>
</evidence>
<evidence type="ECO:0000313" key="13">
    <source>
        <dbReference type="Proteomes" id="UP000588586"/>
    </source>
</evidence>
<dbReference type="InterPro" id="IPR025300">
    <property type="entry name" value="BetaGal_jelly_roll_dom"/>
</dbReference>
<dbReference type="SUPFAM" id="SSF51011">
    <property type="entry name" value="Glycosyl hydrolase domain"/>
    <property type="match status" value="1"/>
</dbReference>
<dbReference type="Pfam" id="PF08305">
    <property type="entry name" value="NPCBM"/>
    <property type="match status" value="1"/>
</dbReference>
<comment type="similarity">
    <text evidence="2 8">Belongs to the glycosyl hydrolase 35 family.</text>
</comment>
<evidence type="ECO:0000256" key="2">
    <source>
        <dbReference type="ARBA" id="ARBA00009809"/>
    </source>
</evidence>
<dbReference type="Gene3D" id="2.102.20.10">
    <property type="entry name" value="Beta-galactosidase, domain 2"/>
    <property type="match status" value="1"/>
</dbReference>
<feature type="region of interest" description="Disordered" evidence="9">
    <location>
        <begin position="1"/>
        <end position="24"/>
    </location>
</feature>
<dbReference type="InterPro" id="IPR025972">
    <property type="entry name" value="BetaGal_dom3"/>
</dbReference>
<dbReference type="InterPro" id="IPR031330">
    <property type="entry name" value="Gly_Hdrlase_35_cat"/>
</dbReference>
<dbReference type="PRINTS" id="PR00742">
    <property type="entry name" value="GLHYDRLASE35"/>
</dbReference>
<dbReference type="InterPro" id="IPR038637">
    <property type="entry name" value="NPCBM_sf"/>
</dbReference>
<feature type="domain" description="Beta-galactosidase" evidence="11">
    <location>
        <begin position="578"/>
        <end position="736"/>
    </location>
</feature>
<comment type="catalytic activity">
    <reaction evidence="1">
        <text>Hydrolysis of terminal non-reducing beta-D-galactose residues in beta-D-galactosides.</text>
        <dbReference type="EC" id="3.2.1.23"/>
    </reaction>
</comment>
<keyword evidence="13" id="KW-1185">Reference proteome</keyword>
<keyword evidence="6" id="KW-0325">Glycoprotein</keyword>
<keyword evidence="5 12" id="KW-0378">Hydrolase</keyword>
<keyword evidence="7" id="KW-0326">Glycosidase</keyword>
<feature type="domain" description="Glycosyl hydrolase family 98 putative carbohydrate-binding module" evidence="10">
    <location>
        <begin position="1268"/>
        <end position="1412"/>
    </location>
</feature>
<dbReference type="InterPro" id="IPR013222">
    <property type="entry name" value="Glyco_hyd_98_carb-bd"/>
</dbReference>
<evidence type="ECO:0000313" key="12">
    <source>
        <dbReference type="EMBL" id="NNM48092.1"/>
    </source>
</evidence>